<accession>A0A9I9E9A3</accession>
<dbReference type="EnsemblPlants" id="MELO3C030611.2.1">
    <property type="protein sequence ID" value="MELO3C030611.2.1"/>
    <property type="gene ID" value="MELO3C030611.2"/>
</dbReference>
<organism evidence="1">
    <name type="scientific">Cucumis melo</name>
    <name type="common">Muskmelon</name>
    <dbReference type="NCBI Taxonomy" id="3656"/>
    <lineage>
        <taxon>Eukaryota</taxon>
        <taxon>Viridiplantae</taxon>
        <taxon>Streptophyta</taxon>
        <taxon>Embryophyta</taxon>
        <taxon>Tracheophyta</taxon>
        <taxon>Spermatophyta</taxon>
        <taxon>Magnoliopsida</taxon>
        <taxon>eudicotyledons</taxon>
        <taxon>Gunneridae</taxon>
        <taxon>Pentapetalae</taxon>
        <taxon>rosids</taxon>
        <taxon>fabids</taxon>
        <taxon>Cucurbitales</taxon>
        <taxon>Cucurbitaceae</taxon>
        <taxon>Benincaseae</taxon>
        <taxon>Cucumis</taxon>
    </lineage>
</organism>
<name>A0A9I9E9A3_CUCME</name>
<dbReference type="Gramene" id="MELO3C030611.2.1">
    <property type="protein sequence ID" value="MELO3C030611.2.1"/>
    <property type="gene ID" value="MELO3C030611.2"/>
</dbReference>
<evidence type="ECO:0000313" key="1">
    <source>
        <dbReference type="EnsemblPlants" id="MELO3C030611.2.1"/>
    </source>
</evidence>
<reference evidence="1" key="1">
    <citation type="submission" date="2023-03" db="UniProtKB">
        <authorList>
            <consortium name="EnsemblPlants"/>
        </authorList>
    </citation>
    <scope>IDENTIFICATION</scope>
</reference>
<dbReference type="AlphaFoldDB" id="A0A9I9E9A3"/>
<protein>
    <submittedName>
        <fullName evidence="1">Uncharacterized protein</fullName>
    </submittedName>
</protein>
<proteinExistence type="predicted"/>
<sequence>MDEFLKESRVYVDLGEEEIPIGFVEIMVKQSTIVEEEEENSSKMIYENFINYMTEILSLRLEIIVCTLVEIEFPVSLGLLVKSSRHIQVQKSVVRRLHAIFRSKVFGGRVMWVVLWEIYDKTWLGEGLVSDEFRAHMVVICKGAFTPLRNHLELLIRLIERQMYAFNIHLPLTFPLPLGSTRFDPTL</sequence>